<evidence type="ECO:0000313" key="17">
    <source>
        <dbReference type="EMBL" id="KAK6540520.1"/>
    </source>
</evidence>
<feature type="repeat" description="Solcar" evidence="15">
    <location>
        <begin position="553"/>
        <end position="641"/>
    </location>
</feature>
<evidence type="ECO:0000256" key="12">
    <source>
        <dbReference type="ARBA" id="ARBA00059916"/>
    </source>
</evidence>
<gene>
    <name evidence="17" type="primary">AGC1</name>
    <name evidence="17" type="ORF">TWF694_009311</name>
</gene>
<proteinExistence type="inferred from homology"/>
<comment type="caution">
    <text evidence="17">The sequence shown here is derived from an EMBL/GenBank/DDBJ whole genome shotgun (WGS) entry which is preliminary data.</text>
</comment>
<evidence type="ECO:0000256" key="6">
    <source>
        <dbReference type="ARBA" id="ARBA00022792"/>
    </source>
</evidence>
<sequence length="712" mass="78703">MAGLTEEVASKSQQTAAAVVDAIVGHEETPSKDTSSQVRAHFDRFASVTSPTGEKLMTQIDFIEAITPPPSSPAASYHKIPREQYGILFFVADREQKGEITVQDYAFFENLLSKPDAEYEIAFRLFDREGTGVVKFNDFLQLYKENKSADALPFDWNAPWASLYLGGQKSRQEVTYAEFSQMLRGVQGERVRQAFQHFDKKATGYITPAEFEEIIVKTSKHKLSDHMLENLHTVCNIGITSKVSYSHVRAFQNLMKDIDLVEVIIRKAISKSKDGRITRADFLNEAAHTSRWGTFTPMEADVLFHFASLDNQTGRLSIQDFSKVVDPSWRPTERLMGEPSPITTVRSSSLNAVLGSIYNFGLGAVAGAFGATMVYPIDLVKTRMQNQRVTVVGEKLYLNSIDCAKKVIKNEGFVGLYRGLGPQLVGVAPEKAIKLTVNDIIRGYAKGTGVDGKGVSLPWEIIAGGTAGGCQVVFTNPLEIVKIRLQVQGEIAKNTPGMPRRSALWIVKNLGLLGLYKGASACLLRDIPFSAIYFPTYAHVKKDYFGESEQKKLGILPLLISGAIAGMPAAYLTTPCDVIKTRLQVEARKGDTHYRGLVHCAKTVYKEEGFKAFFKGGPARILRSSPQFGFTLAAYEVLQTMFPYPGSAKKDESLQTPTSSILTGSKISEDSSMPWVRSRNALKIILDLDQNFGKVKINPSEDEWKRIRGIGA</sequence>
<accession>A0AAV9XEI7</accession>
<dbReference type="AlphaFoldDB" id="A0AAV9XEI7"/>
<keyword evidence="5" id="KW-0677">Repeat</keyword>
<evidence type="ECO:0000256" key="2">
    <source>
        <dbReference type="ARBA" id="ARBA00006375"/>
    </source>
</evidence>
<feature type="repeat" description="Solcar" evidence="15">
    <location>
        <begin position="354"/>
        <end position="444"/>
    </location>
</feature>
<keyword evidence="7" id="KW-0106">Calcium</keyword>
<dbReference type="FunFam" id="1.10.238.10:FF:000552">
    <property type="entry name" value="Probable mitochondrial carrier protein ARALAR1"/>
    <property type="match status" value="1"/>
</dbReference>
<feature type="domain" description="EF-hand" evidence="16">
    <location>
        <begin position="186"/>
        <end position="221"/>
    </location>
</feature>
<feature type="domain" description="EF-hand" evidence="16">
    <location>
        <begin position="114"/>
        <end position="149"/>
    </location>
</feature>
<dbReference type="EMBL" id="JAVHJO010000005">
    <property type="protein sequence ID" value="KAK6540520.1"/>
    <property type="molecule type" value="Genomic_DNA"/>
</dbReference>
<dbReference type="Gene3D" id="1.50.40.10">
    <property type="entry name" value="Mitochondrial carrier domain"/>
    <property type="match status" value="1"/>
</dbReference>
<evidence type="ECO:0000256" key="13">
    <source>
        <dbReference type="ARBA" id="ARBA00073787"/>
    </source>
</evidence>
<evidence type="ECO:0000313" key="18">
    <source>
        <dbReference type="Proteomes" id="UP001365542"/>
    </source>
</evidence>
<comment type="function">
    <text evidence="12">Calcium-dependent mitochondrial aspartate and glutamate carrier. Transport of glutamate in mitochondria is required for mitochondrial transamination reactions and ornithine synthesis. Plays also a role in malate-aspartate NADH shuttle, which is critical for growth on acetate and fatty acids.</text>
</comment>
<keyword evidence="8" id="KW-1133">Transmembrane helix</keyword>
<evidence type="ECO:0000256" key="11">
    <source>
        <dbReference type="ARBA" id="ARBA00038674"/>
    </source>
</evidence>
<dbReference type="InterPro" id="IPR018108">
    <property type="entry name" value="MCP_transmembrane"/>
</dbReference>
<evidence type="ECO:0000256" key="15">
    <source>
        <dbReference type="PROSITE-ProRule" id="PRU00282"/>
    </source>
</evidence>
<dbReference type="InterPro" id="IPR002067">
    <property type="entry name" value="MCP"/>
</dbReference>
<dbReference type="PANTHER" id="PTHR45678:SF9">
    <property type="entry name" value="CALCIUM-BINDING MITOCHONDRIAL CARRIER PROTEIN ARALAR1"/>
    <property type="match status" value="1"/>
</dbReference>
<keyword evidence="9" id="KW-0496">Mitochondrion</keyword>
<evidence type="ECO:0000256" key="1">
    <source>
        <dbReference type="ARBA" id="ARBA00004448"/>
    </source>
</evidence>
<dbReference type="SMART" id="SM00054">
    <property type="entry name" value="EFh"/>
    <property type="match status" value="2"/>
</dbReference>
<evidence type="ECO:0000256" key="5">
    <source>
        <dbReference type="ARBA" id="ARBA00022737"/>
    </source>
</evidence>
<dbReference type="GO" id="GO:0005509">
    <property type="term" value="F:calcium ion binding"/>
    <property type="evidence" value="ECO:0007669"/>
    <property type="project" value="InterPro"/>
</dbReference>
<comment type="subcellular location">
    <subcellularLocation>
        <location evidence="1">Mitochondrion inner membrane</location>
        <topology evidence="1">Multi-pass membrane protein</topology>
    </subcellularLocation>
</comment>
<dbReference type="InterPro" id="IPR002048">
    <property type="entry name" value="EF_hand_dom"/>
</dbReference>
<dbReference type="GO" id="GO:0043490">
    <property type="term" value="P:malate-aspartate shuttle"/>
    <property type="evidence" value="ECO:0007669"/>
    <property type="project" value="TreeGrafter"/>
</dbReference>
<evidence type="ECO:0000256" key="10">
    <source>
        <dbReference type="ARBA" id="ARBA00023136"/>
    </source>
</evidence>
<dbReference type="PROSITE" id="PS50920">
    <property type="entry name" value="SOLCAR"/>
    <property type="match status" value="3"/>
</dbReference>
<evidence type="ECO:0000256" key="4">
    <source>
        <dbReference type="ARBA" id="ARBA00022692"/>
    </source>
</evidence>
<name>A0AAV9XEI7_9PEZI</name>
<keyword evidence="4 15" id="KW-0812">Transmembrane</keyword>
<dbReference type="GO" id="GO:0005743">
    <property type="term" value="C:mitochondrial inner membrane"/>
    <property type="evidence" value="ECO:0007669"/>
    <property type="project" value="UniProtKB-SubCell"/>
</dbReference>
<keyword evidence="10 15" id="KW-0472">Membrane</keyword>
<evidence type="ECO:0000256" key="7">
    <source>
        <dbReference type="ARBA" id="ARBA00022837"/>
    </source>
</evidence>
<dbReference type="Proteomes" id="UP001365542">
    <property type="component" value="Unassembled WGS sequence"/>
</dbReference>
<dbReference type="FunFam" id="1.50.40.10:FF:000004">
    <property type="entry name" value="Calcium-binding mitochondrial carrier protein Aralar1"/>
    <property type="match status" value="1"/>
</dbReference>
<dbReference type="SUPFAM" id="SSF47473">
    <property type="entry name" value="EF-hand"/>
    <property type="match status" value="2"/>
</dbReference>
<keyword evidence="3" id="KW-0813">Transport</keyword>
<keyword evidence="6" id="KW-0999">Mitochondrion inner membrane</keyword>
<dbReference type="PANTHER" id="PTHR45678">
    <property type="entry name" value="MITOCHONDRIAL 2-OXODICARBOXYLATE CARRIER 1-RELATED"/>
    <property type="match status" value="1"/>
</dbReference>
<reference evidence="17 18" key="1">
    <citation type="submission" date="2019-10" db="EMBL/GenBank/DDBJ databases">
        <authorList>
            <person name="Palmer J.M."/>
        </authorList>
    </citation>
    <scope>NUCLEOTIDE SEQUENCE [LARGE SCALE GENOMIC DNA]</scope>
    <source>
        <strain evidence="17 18">TWF694</strain>
    </source>
</reference>
<evidence type="ECO:0000256" key="8">
    <source>
        <dbReference type="ARBA" id="ARBA00022989"/>
    </source>
</evidence>
<dbReference type="Pfam" id="PF00153">
    <property type="entry name" value="Mito_carr"/>
    <property type="match status" value="3"/>
</dbReference>
<protein>
    <recommendedName>
        <fullName evidence="13">Mitochondrial aspartate-glutamate transporter AGC1</fullName>
    </recommendedName>
    <alternativeName>
        <fullName evidence="14">Aspartate-glutamate carrier 1</fullName>
    </alternativeName>
</protein>
<evidence type="ECO:0000256" key="14">
    <source>
        <dbReference type="ARBA" id="ARBA00082232"/>
    </source>
</evidence>
<dbReference type="PRINTS" id="PR00926">
    <property type="entry name" value="MITOCARRIER"/>
</dbReference>
<dbReference type="PROSITE" id="PS50222">
    <property type="entry name" value="EF_HAND_2"/>
    <property type="match status" value="2"/>
</dbReference>
<dbReference type="GO" id="GO:0015183">
    <property type="term" value="F:L-aspartate transmembrane transporter activity"/>
    <property type="evidence" value="ECO:0007669"/>
    <property type="project" value="TreeGrafter"/>
</dbReference>
<evidence type="ECO:0000256" key="3">
    <source>
        <dbReference type="ARBA" id="ARBA00022448"/>
    </source>
</evidence>
<dbReference type="Pfam" id="PF13833">
    <property type="entry name" value="EF-hand_8"/>
    <property type="match status" value="1"/>
</dbReference>
<dbReference type="InterPro" id="IPR011992">
    <property type="entry name" value="EF-hand-dom_pair"/>
</dbReference>
<dbReference type="InterPro" id="IPR023395">
    <property type="entry name" value="MCP_dom_sf"/>
</dbReference>
<evidence type="ECO:0000256" key="9">
    <source>
        <dbReference type="ARBA" id="ARBA00023128"/>
    </source>
</evidence>
<organism evidence="17 18">
    <name type="scientific">Orbilia ellipsospora</name>
    <dbReference type="NCBI Taxonomy" id="2528407"/>
    <lineage>
        <taxon>Eukaryota</taxon>
        <taxon>Fungi</taxon>
        <taxon>Dikarya</taxon>
        <taxon>Ascomycota</taxon>
        <taxon>Pezizomycotina</taxon>
        <taxon>Orbiliomycetes</taxon>
        <taxon>Orbiliales</taxon>
        <taxon>Orbiliaceae</taxon>
        <taxon>Orbilia</taxon>
    </lineage>
</organism>
<keyword evidence="18" id="KW-1185">Reference proteome</keyword>
<dbReference type="SUPFAM" id="SSF103506">
    <property type="entry name" value="Mitochondrial carrier"/>
    <property type="match status" value="1"/>
</dbReference>
<feature type="repeat" description="Solcar" evidence="15">
    <location>
        <begin position="455"/>
        <end position="543"/>
    </location>
</feature>
<dbReference type="GO" id="GO:0005313">
    <property type="term" value="F:L-glutamate transmembrane transporter activity"/>
    <property type="evidence" value="ECO:0007669"/>
    <property type="project" value="TreeGrafter"/>
</dbReference>
<dbReference type="Gene3D" id="1.10.238.10">
    <property type="entry name" value="EF-hand"/>
    <property type="match status" value="2"/>
</dbReference>
<dbReference type="InterPro" id="IPR051028">
    <property type="entry name" value="Mito_Solute_Carrier"/>
</dbReference>
<evidence type="ECO:0000259" key="16">
    <source>
        <dbReference type="PROSITE" id="PS50222"/>
    </source>
</evidence>
<comment type="subunit">
    <text evidence="11">Homodimer (via N-terminus).</text>
</comment>
<comment type="similarity">
    <text evidence="2">Belongs to the mitochondrial carrier (TC 2.A.29) family.</text>
</comment>